<feature type="compositionally biased region" description="Acidic residues" evidence="1">
    <location>
        <begin position="312"/>
        <end position="322"/>
    </location>
</feature>
<dbReference type="KEGG" id="fcy:FRACYDRAFT_244096"/>
<dbReference type="AlphaFoldDB" id="A0A1E7F3Q9"/>
<dbReference type="OrthoDB" id="10672816at2759"/>
<gene>
    <name evidence="2" type="ORF">FRACYDRAFT_244096</name>
</gene>
<feature type="compositionally biased region" description="Low complexity" evidence="1">
    <location>
        <begin position="584"/>
        <end position="600"/>
    </location>
</feature>
<evidence type="ECO:0000313" key="3">
    <source>
        <dbReference type="Proteomes" id="UP000095751"/>
    </source>
</evidence>
<dbReference type="Proteomes" id="UP000095751">
    <property type="component" value="Unassembled WGS sequence"/>
</dbReference>
<evidence type="ECO:0000313" key="2">
    <source>
        <dbReference type="EMBL" id="OEU12821.1"/>
    </source>
</evidence>
<reference evidence="2 3" key="1">
    <citation type="submission" date="2016-09" db="EMBL/GenBank/DDBJ databases">
        <title>Extensive genetic diversity and differential bi-allelic expression allows diatom success in the polar Southern Ocean.</title>
        <authorList>
            <consortium name="DOE Joint Genome Institute"/>
            <person name="Mock T."/>
            <person name="Otillar R.P."/>
            <person name="Strauss J."/>
            <person name="Dupont C."/>
            <person name="Frickenhaus S."/>
            <person name="Maumus F."/>
            <person name="Mcmullan M."/>
            <person name="Sanges R."/>
            <person name="Schmutz J."/>
            <person name="Toseland A."/>
            <person name="Valas R."/>
            <person name="Veluchamy A."/>
            <person name="Ward B.J."/>
            <person name="Allen A."/>
            <person name="Barry K."/>
            <person name="Falciatore A."/>
            <person name="Ferrante M."/>
            <person name="Fortunato A.E."/>
            <person name="Gloeckner G."/>
            <person name="Gruber A."/>
            <person name="Hipkin R."/>
            <person name="Janech M."/>
            <person name="Kroth P."/>
            <person name="Leese F."/>
            <person name="Lindquist E."/>
            <person name="Lyon B.R."/>
            <person name="Martin J."/>
            <person name="Mayer C."/>
            <person name="Parker M."/>
            <person name="Quesneville H."/>
            <person name="Raymond J."/>
            <person name="Uhlig C."/>
            <person name="Valentin K.U."/>
            <person name="Worden A.Z."/>
            <person name="Armbrust E.V."/>
            <person name="Bowler C."/>
            <person name="Green B."/>
            <person name="Moulton V."/>
            <person name="Van Oosterhout C."/>
            <person name="Grigoriev I."/>
        </authorList>
    </citation>
    <scope>NUCLEOTIDE SEQUENCE [LARGE SCALE GENOMIC DNA]</scope>
    <source>
        <strain evidence="2 3">CCMP1102</strain>
    </source>
</reference>
<accession>A0A1E7F3Q9</accession>
<evidence type="ECO:0000256" key="1">
    <source>
        <dbReference type="SAM" id="MobiDB-lite"/>
    </source>
</evidence>
<dbReference type="InParanoid" id="A0A1E7F3Q9"/>
<feature type="region of interest" description="Disordered" evidence="1">
    <location>
        <begin position="1"/>
        <end position="23"/>
    </location>
</feature>
<feature type="region of interest" description="Disordered" evidence="1">
    <location>
        <begin position="289"/>
        <end position="350"/>
    </location>
</feature>
<protein>
    <submittedName>
        <fullName evidence="2">Uncharacterized protein</fullName>
    </submittedName>
</protein>
<feature type="compositionally biased region" description="Low complexity" evidence="1">
    <location>
        <begin position="852"/>
        <end position="868"/>
    </location>
</feature>
<proteinExistence type="predicted"/>
<feature type="compositionally biased region" description="Basic and acidic residues" evidence="1">
    <location>
        <begin position="909"/>
        <end position="920"/>
    </location>
</feature>
<dbReference type="EMBL" id="KV784364">
    <property type="protein sequence ID" value="OEU12821.1"/>
    <property type="molecule type" value="Genomic_DNA"/>
</dbReference>
<feature type="region of interest" description="Disordered" evidence="1">
    <location>
        <begin position="780"/>
        <end position="878"/>
    </location>
</feature>
<feature type="compositionally biased region" description="Acidic residues" evidence="1">
    <location>
        <begin position="780"/>
        <end position="795"/>
    </location>
</feature>
<feature type="compositionally biased region" description="Polar residues" evidence="1">
    <location>
        <begin position="563"/>
        <end position="583"/>
    </location>
</feature>
<dbReference type="PANTHER" id="PTHR24330">
    <property type="entry name" value="HOMEOBOX PROTEIN BARH-LIKE"/>
    <property type="match status" value="1"/>
</dbReference>
<keyword evidence="3" id="KW-1185">Reference proteome</keyword>
<feature type="region of interest" description="Disordered" evidence="1">
    <location>
        <begin position="900"/>
        <end position="922"/>
    </location>
</feature>
<feature type="region of interest" description="Disordered" evidence="1">
    <location>
        <begin position="555"/>
        <end position="610"/>
    </location>
</feature>
<name>A0A1E7F3Q9_9STRA</name>
<dbReference type="InterPro" id="IPR052145">
    <property type="entry name" value="Mediator/Homeobox_domain"/>
</dbReference>
<feature type="compositionally biased region" description="Low complexity" evidence="1">
    <location>
        <begin position="1"/>
        <end position="21"/>
    </location>
</feature>
<sequence>MNKNNNNNQHHQDQQQQQQQQTNALPSWCQLLKNDSCPTPSKKAYEDRIITSTKTSEIRLRNEAIRYWNEHFEHSVQKTFQKCSNKSTYKSTSNKSTSTSNTNTSNKSTSTSSIQYPFEILPLFILSSSLISNCLNDRLQICHTIWNELNFQNSNNENGNGNESNINENSVNNNTNNTDTICLYIPRLLSSWTETLQLIWDALINHFENTHIIPKMDEFDDDTEQFHYSNVDSSAAYTKKHSYNVSKRKHYEHLVDRKGIALKGTASKRQQSIQYFILDYLKYLYDDNDNNNDDNNEPAATTTASTEKKNEDDDANTNDNDNDSTNSNKHKRKRQERGRNKSQQQQHGNLILLIEDPRVIHSQDGGSGVSNQNIVQQQLLETVIEWRTNYGIPISLIVLNSIGSKYDLQSNNILLNPSNYNENGGRFGIRTIRCQIPQSSYSNSCAVVPSPNTNMGTAIWCQYFLNEMKDTPMPLLVVPSATSSTNSNANSAISSSATATNSVMLRLCQDTLGGTISCTTFSQKLKLYMISNFFIYKGSFVWNTLYNSNSNSSLDLDVNDTNRNTNPKTNSDLNSSSNPTNSVQQKQQQQQHRQHQQHQQQNDDQKHLSLSTSTSLSSTSSLLYNMIGTDNVNIYQPEFVAWFCSYHNAQKLLSSCSSNNQEGMSLNDKCNSLLYCYNLLKSKSKKSSKNNHNGCLQFWWKISCSLLPLHILSLTTTSTTTTTSTENENEHGNEVGVLLSSSGHQQYQQQYSWTLEQLADVYKQIEVDVDVDVDVVDVTTQEEEEGEEERDEEDVPMMVEKTHPTTTTNDDDDSIIIGSSSNDDQDHVERTLRRYLQRGIIVGGDKEKTTKNNNSPSNRSSSSSSSSRKMNGIDQQKRHELITIVRQMIVFVEALRRTTTNTSNNNTNKNDDKEDEEKNRTNNSTVIITSSIRNEKKIRRGITETILKINHLVLERVEFWTRRWIEINPLMPMPIMTPPPLPLVEEEEETRNTHNNPNNNNVNDGRPINFRRRILDNLPYGSRQLYELLEGRLSVDRDDWYNTFGGTVEDFAIGVWTLRKCGLIRPRKKPTTTTWKQQQRGKQQNEVITYEKVAVVWC</sequence>
<organism evidence="2 3">
    <name type="scientific">Fragilariopsis cylindrus CCMP1102</name>
    <dbReference type="NCBI Taxonomy" id="635003"/>
    <lineage>
        <taxon>Eukaryota</taxon>
        <taxon>Sar</taxon>
        <taxon>Stramenopiles</taxon>
        <taxon>Ochrophyta</taxon>
        <taxon>Bacillariophyta</taxon>
        <taxon>Bacillariophyceae</taxon>
        <taxon>Bacillariophycidae</taxon>
        <taxon>Bacillariales</taxon>
        <taxon>Bacillariaceae</taxon>
        <taxon>Fragilariopsis</taxon>
    </lineage>
</organism>
<feature type="region of interest" description="Disordered" evidence="1">
    <location>
        <begin position="87"/>
        <end position="111"/>
    </location>
</feature>